<proteinExistence type="predicted"/>
<comment type="caution">
    <text evidence="1">The sequence shown here is derived from an EMBL/GenBank/DDBJ whole genome shotgun (WGS) entry which is preliminary data.</text>
</comment>
<accession>A0A8J3IPX3</accession>
<reference evidence="1" key="1">
    <citation type="submission" date="2020-10" db="EMBL/GenBank/DDBJ databases">
        <title>Taxonomic study of unclassified bacteria belonging to the class Ktedonobacteria.</title>
        <authorList>
            <person name="Yabe S."/>
            <person name="Wang C.M."/>
            <person name="Zheng Y."/>
            <person name="Sakai Y."/>
            <person name="Cavaletti L."/>
            <person name="Monciardini P."/>
            <person name="Donadio S."/>
        </authorList>
    </citation>
    <scope>NUCLEOTIDE SEQUENCE</scope>
    <source>
        <strain evidence="1">ID150040</strain>
    </source>
</reference>
<dbReference type="RefSeq" id="WP_268963548.1">
    <property type="nucleotide sequence ID" value="NZ_BNJK01000002.1"/>
</dbReference>
<dbReference type="AlphaFoldDB" id="A0A8J3IPX3"/>
<dbReference type="EMBL" id="BNJK01000002">
    <property type="protein sequence ID" value="GHO98013.1"/>
    <property type="molecule type" value="Genomic_DNA"/>
</dbReference>
<protein>
    <submittedName>
        <fullName evidence="1">Uncharacterized protein</fullName>
    </submittedName>
</protein>
<evidence type="ECO:0000313" key="2">
    <source>
        <dbReference type="Proteomes" id="UP000597444"/>
    </source>
</evidence>
<name>A0A8J3IPX3_9CHLR</name>
<organism evidence="1 2">
    <name type="scientific">Reticulibacter mediterranei</name>
    <dbReference type="NCBI Taxonomy" id="2778369"/>
    <lineage>
        <taxon>Bacteria</taxon>
        <taxon>Bacillati</taxon>
        <taxon>Chloroflexota</taxon>
        <taxon>Ktedonobacteria</taxon>
        <taxon>Ktedonobacterales</taxon>
        <taxon>Reticulibacteraceae</taxon>
        <taxon>Reticulibacter</taxon>
    </lineage>
</organism>
<keyword evidence="2" id="KW-1185">Reference proteome</keyword>
<dbReference type="Proteomes" id="UP000597444">
    <property type="component" value="Unassembled WGS sequence"/>
</dbReference>
<gene>
    <name evidence="1" type="ORF">KSF_080610</name>
</gene>
<sequence>MILFLLMALFLLIGLFAKAFTLKVRVLLCMFIVSALLYLYLT</sequence>
<evidence type="ECO:0000313" key="1">
    <source>
        <dbReference type="EMBL" id="GHO98013.1"/>
    </source>
</evidence>